<reference evidence="2" key="1">
    <citation type="journal article" date="2021" name="Sci. Adv.">
        <title>The American lobster genome reveals insights on longevity, neural, and immune adaptations.</title>
        <authorList>
            <person name="Polinski J.M."/>
            <person name="Zimin A.V."/>
            <person name="Clark K.F."/>
            <person name="Kohn A.B."/>
            <person name="Sadowski N."/>
            <person name="Timp W."/>
            <person name="Ptitsyn A."/>
            <person name="Khanna P."/>
            <person name="Romanova D.Y."/>
            <person name="Williams P."/>
            <person name="Greenwood S.J."/>
            <person name="Moroz L.L."/>
            <person name="Walt D.R."/>
            <person name="Bodnar A.G."/>
        </authorList>
    </citation>
    <scope>NUCLEOTIDE SEQUENCE</scope>
    <source>
        <strain evidence="2">GMGI-L3</strain>
    </source>
</reference>
<feature type="non-terminal residue" evidence="2">
    <location>
        <position position="1"/>
    </location>
</feature>
<evidence type="ECO:0000256" key="1">
    <source>
        <dbReference type="SAM" id="Phobius"/>
    </source>
</evidence>
<evidence type="ECO:0000313" key="3">
    <source>
        <dbReference type="Proteomes" id="UP000747542"/>
    </source>
</evidence>
<comment type="caution">
    <text evidence="2">The sequence shown here is derived from an EMBL/GenBank/DDBJ whole genome shotgun (WGS) entry which is preliminary data.</text>
</comment>
<organism evidence="2 3">
    <name type="scientific">Homarus americanus</name>
    <name type="common">American lobster</name>
    <dbReference type="NCBI Taxonomy" id="6706"/>
    <lineage>
        <taxon>Eukaryota</taxon>
        <taxon>Metazoa</taxon>
        <taxon>Ecdysozoa</taxon>
        <taxon>Arthropoda</taxon>
        <taxon>Crustacea</taxon>
        <taxon>Multicrustacea</taxon>
        <taxon>Malacostraca</taxon>
        <taxon>Eumalacostraca</taxon>
        <taxon>Eucarida</taxon>
        <taxon>Decapoda</taxon>
        <taxon>Pleocyemata</taxon>
        <taxon>Astacidea</taxon>
        <taxon>Nephropoidea</taxon>
        <taxon>Nephropidae</taxon>
        <taxon>Homarus</taxon>
    </lineage>
</organism>
<dbReference type="EMBL" id="JAHLQT010021257">
    <property type="protein sequence ID" value="KAG7167876.1"/>
    <property type="molecule type" value="Genomic_DNA"/>
</dbReference>
<evidence type="ECO:0000313" key="2">
    <source>
        <dbReference type="EMBL" id="KAG7167876.1"/>
    </source>
</evidence>
<protein>
    <submittedName>
        <fullName evidence="2">Uncharacterized protein</fullName>
    </submittedName>
</protein>
<dbReference type="AlphaFoldDB" id="A0A8J5K4R9"/>
<dbReference type="Proteomes" id="UP000747542">
    <property type="component" value="Unassembled WGS sequence"/>
</dbReference>
<keyword evidence="1" id="KW-1133">Transmembrane helix</keyword>
<keyword evidence="3" id="KW-1185">Reference proteome</keyword>
<keyword evidence="1" id="KW-0472">Membrane</keyword>
<proteinExistence type="predicted"/>
<gene>
    <name evidence="2" type="ORF">Hamer_G010293</name>
</gene>
<keyword evidence="1" id="KW-0812">Transmembrane</keyword>
<sequence length="72" mass="8298">CKILDNDLTWKSCSGVTFLLCHILLTLLLHSVEDELSMDDWLRWKAQELAVTDPPLLLVKLKFRPATENNMT</sequence>
<accession>A0A8J5K4R9</accession>
<name>A0A8J5K4R9_HOMAM</name>
<feature type="transmembrane region" description="Helical" evidence="1">
    <location>
        <begin position="12"/>
        <end position="32"/>
    </location>
</feature>